<keyword evidence="3" id="KW-0805">Transcription regulation</keyword>
<keyword evidence="5" id="KW-0010">Activator</keyword>
<name>A0A0R1KMP3_9LACO</name>
<protein>
    <submittedName>
        <fullName evidence="8">Putative ada regulatory protein</fullName>
    </submittedName>
</protein>
<dbReference type="PIRSF" id="PIRSF000408">
    <property type="entry name" value="Alkyltransferas_AdaA"/>
    <property type="match status" value="1"/>
</dbReference>
<dbReference type="InterPro" id="IPR020449">
    <property type="entry name" value="Tscrpt_reg_AraC-type_HTH"/>
</dbReference>
<proteinExistence type="predicted"/>
<dbReference type="InterPro" id="IPR004026">
    <property type="entry name" value="Ada_DNA_repair_Zn-bd"/>
</dbReference>
<keyword evidence="4" id="KW-0238">DNA-binding</keyword>
<feature type="domain" description="HTH araC/xylS-type" evidence="7">
    <location>
        <begin position="104"/>
        <end position="202"/>
    </location>
</feature>
<evidence type="ECO:0000256" key="4">
    <source>
        <dbReference type="ARBA" id="ARBA00023125"/>
    </source>
</evidence>
<dbReference type="GO" id="GO:0008168">
    <property type="term" value="F:methyltransferase activity"/>
    <property type="evidence" value="ECO:0007669"/>
    <property type="project" value="UniProtKB-KW"/>
</dbReference>
<evidence type="ECO:0000256" key="2">
    <source>
        <dbReference type="ARBA" id="ARBA00022603"/>
    </source>
</evidence>
<dbReference type="InterPro" id="IPR018060">
    <property type="entry name" value="HTH_AraC"/>
</dbReference>
<organism evidence="8 9">
    <name type="scientific">Companilactobacillus nodensis DSM 19682 = JCM 14932 = NBRC 107160</name>
    <dbReference type="NCBI Taxonomy" id="1423775"/>
    <lineage>
        <taxon>Bacteria</taxon>
        <taxon>Bacillati</taxon>
        <taxon>Bacillota</taxon>
        <taxon>Bacilli</taxon>
        <taxon>Lactobacillales</taxon>
        <taxon>Lactobacillaceae</taxon>
        <taxon>Companilactobacillus</taxon>
    </lineage>
</organism>
<dbReference type="Proteomes" id="UP000051248">
    <property type="component" value="Unassembled WGS sequence"/>
</dbReference>
<accession>A0A0R1KMP3</accession>
<keyword evidence="9" id="KW-1185">Reference proteome</keyword>
<evidence type="ECO:0000313" key="9">
    <source>
        <dbReference type="Proteomes" id="UP000051248"/>
    </source>
</evidence>
<dbReference type="GO" id="GO:0043565">
    <property type="term" value="F:sequence-specific DNA binding"/>
    <property type="evidence" value="ECO:0007669"/>
    <property type="project" value="InterPro"/>
</dbReference>
<comment type="cofactor">
    <cofactor evidence="1">
        <name>Zn(2+)</name>
        <dbReference type="ChEBI" id="CHEBI:29105"/>
    </cofactor>
</comment>
<dbReference type="GO" id="GO:0003700">
    <property type="term" value="F:DNA-binding transcription factor activity"/>
    <property type="evidence" value="ECO:0007669"/>
    <property type="project" value="InterPro"/>
</dbReference>
<dbReference type="GO" id="GO:0008270">
    <property type="term" value="F:zinc ion binding"/>
    <property type="evidence" value="ECO:0007669"/>
    <property type="project" value="InterPro"/>
</dbReference>
<gene>
    <name evidence="8" type="ORF">FD03_GL001959</name>
</gene>
<sequence>MYIPSICYNSLKNLALKLLGSQKMKKYPLTEYRWQQIIHNDVHSDFYYGVTTTKIFCKPSCHSREPLKNNVLIFKETNEAISAGFRPCKRCQPTGSVTNTDWVAEIKAYLNNNYQQKLTLSTIAAECHGSPFNLQRTFKAESGLTPRQYLTDLRLNKSKKLLRTTDLSIKSIALRVGFSSDTYFITVFRRQFMQTPDSFRLQKL</sequence>
<evidence type="ECO:0000256" key="6">
    <source>
        <dbReference type="ARBA" id="ARBA00023163"/>
    </source>
</evidence>
<dbReference type="GO" id="GO:0032259">
    <property type="term" value="P:methylation"/>
    <property type="evidence" value="ECO:0007669"/>
    <property type="project" value="UniProtKB-KW"/>
</dbReference>
<dbReference type="PRINTS" id="PR00032">
    <property type="entry name" value="HTHARAC"/>
</dbReference>
<reference evidence="8 9" key="1">
    <citation type="journal article" date="2015" name="Genome Announc.">
        <title>Expanding the biotechnology potential of lactobacilli through comparative genomics of 213 strains and associated genera.</title>
        <authorList>
            <person name="Sun Z."/>
            <person name="Harris H.M."/>
            <person name="McCann A."/>
            <person name="Guo C."/>
            <person name="Argimon S."/>
            <person name="Zhang W."/>
            <person name="Yang X."/>
            <person name="Jeffery I.B."/>
            <person name="Cooney J.C."/>
            <person name="Kagawa T.F."/>
            <person name="Liu W."/>
            <person name="Song Y."/>
            <person name="Salvetti E."/>
            <person name="Wrobel A."/>
            <person name="Rasinkangas P."/>
            <person name="Parkhill J."/>
            <person name="Rea M.C."/>
            <person name="O'Sullivan O."/>
            <person name="Ritari J."/>
            <person name="Douillard F.P."/>
            <person name="Paul Ross R."/>
            <person name="Yang R."/>
            <person name="Briner A.E."/>
            <person name="Felis G.E."/>
            <person name="de Vos W.M."/>
            <person name="Barrangou R."/>
            <person name="Klaenhammer T.R."/>
            <person name="Caufield P.W."/>
            <person name="Cui Y."/>
            <person name="Zhang H."/>
            <person name="O'Toole P.W."/>
        </authorList>
    </citation>
    <scope>NUCLEOTIDE SEQUENCE [LARGE SCALE GENOMIC DNA]</scope>
    <source>
        <strain evidence="8 9">DSM 19682</strain>
    </source>
</reference>
<dbReference type="InterPro" id="IPR009057">
    <property type="entry name" value="Homeodomain-like_sf"/>
</dbReference>
<dbReference type="SUPFAM" id="SSF46689">
    <property type="entry name" value="Homeodomain-like"/>
    <property type="match status" value="2"/>
</dbReference>
<dbReference type="Gene3D" id="3.40.10.10">
    <property type="entry name" value="DNA Methylphosphotriester Repair Domain"/>
    <property type="match status" value="1"/>
</dbReference>
<dbReference type="STRING" id="1423775.FD03_GL001959"/>
<dbReference type="SMART" id="SM00342">
    <property type="entry name" value="HTH_ARAC"/>
    <property type="match status" value="1"/>
</dbReference>
<keyword evidence="2" id="KW-0808">Transferase</keyword>
<evidence type="ECO:0000256" key="5">
    <source>
        <dbReference type="ARBA" id="ARBA00023159"/>
    </source>
</evidence>
<dbReference type="GO" id="GO:0006281">
    <property type="term" value="P:DNA repair"/>
    <property type="evidence" value="ECO:0007669"/>
    <property type="project" value="InterPro"/>
</dbReference>
<keyword evidence="2" id="KW-0489">Methyltransferase</keyword>
<dbReference type="Pfam" id="PF02805">
    <property type="entry name" value="Ada_Zn_binding"/>
    <property type="match status" value="1"/>
</dbReference>
<evidence type="ECO:0000256" key="1">
    <source>
        <dbReference type="ARBA" id="ARBA00001947"/>
    </source>
</evidence>
<dbReference type="PANTHER" id="PTHR43280:SF28">
    <property type="entry name" value="HTH-TYPE TRANSCRIPTIONAL ACTIVATOR RHAS"/>
    <property type="match status" value="1"/>
</dbReference>
<dbReference type="Gene3D" id="1.10.10.60">
    <property type="entry name" value="Homeodomain-like"/>
    <property type="match status" value="2"/>
</dbReference>
<dbReference type="InterPro" id="IPR035451">
    <property type="entry name" value="Ada-like_dom_sf"/>
</dbReference>
<keyword evidence="6" id="KW-0804">Transcription</keyword>
<dbReference type="PROSITE" id="PS01124">
    <property type="entry name" value="HTH_ARAC_FAMILY_2"/>
    <property type="match status" value="1"/>
</dbReference>
<dbReference type="SUPFAM" id="SSF57884">
    <property type="entry name" value="Ada DNA repair protein, N-terminal domain (N-Ada 10)"/>
    <property type="match status" value="1"/>
</dbReference>
<evidence type="ECO:0000259" key="7">
    <source>
        <dbReference type="PROSITE" id="PS01124"/>
    </source>
</evidence>
<dbReference type="Pfam" id="PF12833">
    <property type="entry name" value="HTH_18"/>
    <property type="match status" value="1"/>
</dbReference>
<dbReference type="PATRIC" id="fig|1423775.4.peg.1997"/>
<dbReference type="EMBL" id="AZDZ01000003">
    <property type="protein sequence ID" value="KRK80535.1"/>
    <property type="molecule type" value="Genomic_DNA"/>
</dbReference>
<dbReference type="AlphaFoldDB" id="A0A0R1KMP3"/>
<comment type="caution">
    <text evidence="8">The sequence shown here is derived from an EMBL/GenBank/DDBJ whole genome shotgun (WGS) entry which is preliminary data.</text>
</comment>
<evidence type="ECO:0000313" key="8">
    <source>
        <dbReference type="EMBL" id="KRK80535.1"/>
    </source>
</evidence>
<dbReference type="eggNOG" id="COG2169">
    <property type="taxonomic scope" value="Bacteria"/>
</dbReference>
<evidence type="ECO:0000256" key="3">
    <source>
        <dbReference type="ARBA" id="ARBA00023015"/>
    </source>
</evidence>
<dbReference type="PANTHER" id="PTHR43280">
    <property type="entry name" value="ARAC-FAMILY TRANSCRIPTIONAL REGULATOR"/>
    <property type="match status" value="1"/>
</dbReference>
<dbReference type="InterPro" id="IPR016220">
    <property type="entry name" value="Me-P-triester_DNA_alkyl-Trfase"/>
</dbReference>